<name>A0A8H4AE39_GIGMA</name>
<reference evidence="2 3" key="1">
    <citation type="journal article" date="2019" name="Environ. Microbiol.">
        <title>At the nexus of three kingdoms: the genome of the mycorrhizal fungus Gigaspora margarita provides insights into plant, endobacterial and fungal interactions.</title>
        <authorList>
            <person name="Venice F."/>
            <person name="Ghignone S."/>
            <person name="Salvioli di Fossalunga A."/>
            <person name="Amselem J."/>
            <person name="Novero M."/>
            <person name="Xianan X."/>
            <person name="Sedzielewska Toro K."/>
            <person name="Morin E."/>
            <person name="Lipzen A."/>
            <person name="Grigoriev I.V."/>
            <person name="Henrissat B."/>
            <person name="Martin F.M."/>
            <person name="Bonfante P."/>
        </authorList>
    </citation>
    <scope>NUCLEOTIDE SEQUENCE [LARGE SCALE GENOMIC DNA]</scope>
    <source>
        <strain evidence="2 3">BEG34</strain>
    </source>
</reference>
<accession>A0A8H4AE39</accession>
<proteinExistence type="predicted"/>
<sequence length="86" mass="9691">MKYEAMQKQTESEQISLTLSIENMTSAHVGIKTNQFTVLEDFSTESEEPSQGTDQNIQTKELSQGTDQNTQIETEGTWAQQMEVDS</sequence>
<dbReference type="AlphaFoldDB" id="A0A8H4AE39"/>
<dbReference type="EMBL" id="WTPW01000733">
    <property type="protein sequence ID" value="KAF0484331.1"/>
    <property type="molecule type" value="Genomic_DNA"/>
</dbReference>
<comment type="caution">
    <text evidence="2">The sequence shown here is derived from an EMBL/GenBank/DDBJ whole genome shotgun (WGS) entry which is preliminary data.</text>
</comment>
<evidence type="ECO:0000313" key="2">
    <source>
        <dbReference type="EMBL" id="KAF0484331.1"/>
    </source>
</evidence>
<protein>
    <submittedName>
        <fullName evidence="2">Uncharacterized protein</fullName>
    </submittedName>
</protein>
<organism evidence="2 3">
    <name type="scientific">Gigaspora margarita</name>
    <dbReference type="NCBI Taxonomy" id="4874"/>
    <lineage>
        <taxon>Eukaryota</taxon>
        <taxon>Fungi</taxon>
        <taxon>Fungi incertae sedis</taxon>
        <taxon>Mucoromycota</taxon>
        <taxon>Glomeromycotina</taxon>
        <taxon>Glomeromycetes</taxon>
        <taxon>Diversisporales</taxon>
        <taxon>Gigasporaceae</taxon>
        <taxon>Gigaspora</taxon>
    </lineage>
</organism>
<feature type="compositionally biased region" description="Polar residues" evidence="1">
    <location>
        <begin position="49"/>
        <end position="80"/>
    </location>
</feature>
<feature type="region of interest" description="Disordered" evidence="1">
    <location>
        <begin position="43"/>
        <end position="86"/>
    </location>
</feature>
<evidence type="ECO:0000256" key="1">
    <source>
        <dbReference type="SAM" id="MobiDB-lite"/>
    </source>
</evidence>
<keyword evidence="3" id="KW-1185">Reference proteome</keyword>
<dbReference type="Proteomes" id="UP000439903">
    <property type="component" value="Unassembled WGS sequence"/>
</dbReference>
<evidence type="ECO:0000313" key="3">
    <source>
        <dbReference type="Proteomes" id="UP000439903"/>
    </source>
</evidence>
<gene>
    <name evidence="2" type="ORF">F8M41_023016</name>
</gene>